<evidence type="ECO:0008006" key="12">
    <source>
        <dbReference type="Google" id="ProtNLM"/>
    </source>
</evidence>
<name>A0A9P8L584_9PEZI</name>
<comment type="similarity">
    <text evidence="9">Belongs to the GLYK kinase family.</text>
</comment>
<dbReference type="GO" id="GO:0016301">
    <property type="term" value="F:kinase activity"/>
    <property type="evidence" value="ECO:0007669"/>
    <property type="project" value="UniProtKB-KW"/>
</dbReference>
<evidence type="ECO:0000256" key="8">
    <source>
        <dbReference type="ARBA" id="ARBA00023242"/>
    </source>
</evidence>
<dbReference type="OrthoDB" id="347435at2759"/>
<evidence type="ECO:0000256" key="1">
    <source>
        <dbReference type="ARBA" id="ARBA00004123"/>
    </source>
</evidence>
<dbReference type="SUPFAM" id="SSF52540">
    <property type="entry name" value="P-loop containing nucleoside triphosphate hydrolases"/>
    <property type="match status" value="1"/>
</dbReference>
<keyword evidence="3" id="KW-0963">Cytoplasm</keyword>
<evidence type="ECO:0000313" key="10">
    <source>
        <dbReference type="EMBL" id="KAH0544304.1"/>
    </source>
</evidence>
<accession>A0A9P8L584</accession>
<comment type="subcellular location">
    <subcellularLocation>
        <location evidence="2">Cytoplasm</location>
    </subcellularLocation>
    <subcellularLocation>
        <location evidence="1">Nucleus</location>
    </subcellularLocation>
</comment>
<sequence length="302" mass="33898">MPKIVDDKSDHCISFILEQLQAHRQETYESYVDPPPLFLGINGVQGVGKTTLVSAIATILLSPPHCLPTVVLSIDDLYLTHASQVLLASSNPLNPLVQHRGEPGTHDIALGLSLFSALKAHQRVKIPAYDKSAFSGQGDRTDERAWEEVNVPGNMAKIQVVIFEGWCVGFRAAGTEELRQKWEDAGRCQIGTLWKHRLVDLEFVNDRLREYDLLTDSLDALIHIDAENTQYVYDWRREQEAALRAGKGAGMTDEQVIKFVDGYYPAYELFSDALRRGVFEGKGKQLRIIVGKDRRANQIIKL</sequence>
<evidence type="ECO:0000256" key="3">
    <source>
        <dbReference type="ARBA" id="ARBA00022490"/>
    </source>
</evidence>
<protein>
    <recommendedName>
        <fullName evidence="12">Uridine/cytidine kinase</fullName>
    </recommendedName>
</protein>
<dbReference type="Proteomes" id="UP000698800">
    <property type="component" value="Unassembled WGS sequence"/>
</dbReference>
<evidence type="ECO:0000313" key="11">
    <source>
        <dbReference type="Proteomes" id="UP000698800"/>
    </source>
</evidence>
<keyword evidence="7" id="KW-0067">ATP-binding</keyword>
<dbReference type="FunFam" id="3.40.50.300:FF:001691">
    <property type="entry name" value="Probable ATP-dependent kinase TDA10"/>
    <property type="match status" value="1"/>
</dbReference>
<proteinExistence type="inferred from homology"/>
<keyword evidence="4" id="KW-0808">Transferase</keyword>
<organism evidence="10 11">
    <name type="scientific">Glutinoglossum americanum</name>
    <dbReference type="NCBI Taxonomy" id="1670608"/>
    <lineage>
        <taxon>Eukaryota</taxon>
        <taxon>Fungi</taxon>
        <taxon>Dikarya</taxon>
        <taxon>Ascomycota</taxon>
        <taxon>Pezizomycotina</taxon>
        <taxon>Geoglossomycetes</taxon>
        <taxon>Geoglossales</taxon>
        <taxon>Geoglossaceae</taxon>
        <taxon>Glutinoglossum</taxon>
    </lineage>
</organism>
<dbReference type="PANTHER" id="PTHR10285">
    <property type="entry name" value="URIDINE KINASE"/>
    <property type="match status" value="1"/>
</dbReference>
<evidence type="ECO:0000256" key="9">
    <source>
        <dbReference type="ARBA" id="ARBA00061312"/>
    </source>
</evidence>
<dbReference type="AlphaFoldDB" id="A0A9P8L584"/>
<keyword evidence="6" id="KW-0418">Kinase</keyword>
<keyword evidence="5" id="KW-0547">Nucleotide-binding</keyword>
<comment type="caution">
    <text evidence="10">The sequence shown here is derived from an EMBL/GenBank/DDBJ whole genome shotgun (WGS) entry which is preliminary data.</text>
</comment>
<dbReference type="EMBL" id="JAGHQL010000021">
    <property type="protein sequence ID" value="KAH0544304.1"/>
    <property type="molecule type" value="Genomic_DNA"/>
</dbReference>
<gene>
    <name evidence="10" type="ORF">FGG08_001567</name>
</gene>
<evidence type="ECO:0000256" key="2">
    <source>
        <dbReference type="ARBA" id="ARBA00004496"/>
    </source>
</evidence>
<dbReference type="GO" id="GO:0005524">
    <property type="term" value="F:ATP binding"/>
    <property type="evidence" value="ECO:0007669"/>
    <property type="project" value="UniProtKB-KW"/>
</dbReference>
<evidence type="ECO:0000256" key="7">
    <source>
        <dbReference type="ARBA" id="ARBA00022840"/>
    </source>
</evidence>
<dbReference type="GO" id="GO:0005634">
    <property type="term" value="C:nucleus"/>
    <property type="evidence" value="ECO:0007669"/>
    <property type="project" value="UniProtKB-SubCell"/>
</dbReference>
<evidence type="ECO:0000256" key="4">
    <source>
        <dbReference type="ARBA" id="ARBA00022679"/>
    </source>
</evidence>
<reference evidence="10" key="1">
    <citation type="submission" date="2021-03" db="EMBL/GenBank/DDBJ databases">
        <title>Comparative genomics and phylogenomic investigation of the class Geoglossomycetes provide insights into ecological specialization and systematics.</title>
        <authorList>
            <person name="Melie T."/>
            <person name="Pirro S."/>
            <person name="Miller A.N."/>
            <person name="Quandt A."/>
        </authorList>
    </citation>
    <scope>NUCLEOTIDE SEQUENCE</scope>
    <source>
        <strain evidence="10">GBOQ0MN5Z8</strain>
    </source>
</reference>
<keyword evidence="11" id="KW-1185">Reference proteome</keyword>
<dbReference type="Gene3D" id="3.40.50.300">
    <property type="entry name" value="P-loop containing nucleotide triphosphate hydrolases"/>
    <property type="match status" value="1"/>
</dbReference>
<keyword evidence="8" id="KW-0539">Nucleus</keyword>
<evidence type="ECO:0000256" key="5">
    <source>
        <dbReference type="ARBA" id="ARBA00022741"/>
    </source>
</evidence>
<evidence type="ECO:0000256" key="6">
    <source>
        <dbReference type="ARBA" id="ARBA00022777"/>
    </source>
</evidence>
<dbReference type="InterPro" id="IPR027417">
    <property type="entry name" value="P-loop_NTPase"/>
</dbReference>
<dbReference type="GO" id="GO:0005737">
    <property type="term" value="C:cytoplasm"/>
    <property type="evidence" value="ECO:0007669"/>
    <property type="project" value="UniProtKB-SubCell"/>
</dbReference>